<dbReference type="Pfam" id="PF13202">
    <property type="entry name" value="EF-hand_5"/>
    <property type="match status" value="1"/>
</dbReference>
<dbReference type="SUPFAM" id="SSF47473">
    <property type="entry name" value="EF-hand"/>
    <property type="match status" value="1"/>
</dbReference>
<evidence type="ECO:0000256" key="1">
    <source>
        <dbReference type="SAM" id="MobiDB-lite"/>
    </source>
</evidence>
<evidence type="ECO:0000313" key="5">
    <source>
        <dbReference type="Proteomes" id="UP000663400"/>
    </source>
</evidence>
<feature type="signal peptide" evidence="2">
    <location>
        <begin position="1"/>
        <end position="26"/>
    </location>
</feature>
<keyword evidence="2" id="KW-0732">Signal</keyword>
<feature type="region of interest" description="Disordered" evidence="1">
    <location>
        <begin position="30"/>
        <end position="75"/>
    </location>
</feature>
<dbReference type="Gene3D" id="1.10.238.10">
    <property type="entry name" value="EF-hand"/>
    <property type="match status" value="1"/>
</dbReference>
<feature type="chain" id="PRO_5045659202" evidence="2">
    <location>
        <begin position="27"/>
        <end position="124"/>
    </location>
</feature>
<feature type="domain" description="EF-hand" evidence="3">
    <location>
        <begin position="81"/>
        <end position="116"/>
    </location>
</feature>
<dbReference type="PROSITE" id="PS00018">
    <property type="entry name" value="EF_HAND_1"/>
    <property type="match status" value="1"/>
</dbReference>
<protein>
    <submittedName>
        <fullName evidence="4">EF-hand domain-containing protein</fullName>
    </submittedName>
</protein>
<dbReference type="InterPro" id="IPR018247">
    <property type="entry name" value="EF_Hand_1_Ca_BS"/>
</dbReference>
<organism evidence="4 5">
    <name type="scientific">Lysobacter arenosi</name>
    <dbReference type="NCBI Taxonomy" id="2795387"/>
    <lineage>
        <taxon>Bacteria</taxon>
        <taxon>Pseudomonadati</taxon>
        <taxon>Pseudomonadota</taxon>
        <taxon>Gammaproteobacteria</taxon>
        <taxon>Lysobacterales</taxon>
        <taxon>Lysobacteraceae</taxon>
        <taxon>Lysobacter</taxon>
    </lineage>
</organism>
<name>A0ABX7R8Q9_9GAMM</name>
<feature type="compositionally biased region" description="Low complexity" evidence="1">
    <location>
        <begin position="30"/>
        <end position="60"/>
    </location>
</feature>
<evidence type="ECO:0000256" key="2">
    <source>
        <dbReference type="SAM" id="SignalP"/>
    </source>
</evidence>
<dbReference type="Proteomes" id="UP000663400">
    <property type="component" value="Chromosome"/>
</dbReference>
<sequence length="124" mass="12058">MTIHSRKPLLAAAALVAALSAPLAFAQSASPAPTQDAAAAQAEPAGSAAPAAAAPTAAPQKKSWADVDSNKDGALSKTEAATVPALGQVFDKADANADGALTTDEYKAYVAKVQSAPGKSASGG</sequence>
<evidence type="ECO:0000259" key="3">
    <source>
        <dbReference type="PROSITE" id="PS50222"/>
    </source>
</evidence>
<gene>
    <name evidence="4" type="ORF">HIV01_010830</name>
</gene>
<proteinExistence type="predicted"/>
<reference evidence="4 5" key="1">
    <citation type="submission" date="2021-02" db="EMBL/GenBank/DDBJ databases">
        <title>Lysobacter arenosi sp. nov., isolated from soil of gangwondo yeongwol, south Korea.</title>
        <authorList>
            <person name="Kim K.R."/>
            <person name="Kim K.H."/>
            <person name="Jeon C.O."/>
        </authorList>
    </citation>
    <scope>NUCLEOTIDE SEQUENCE [LARGE SCALE GENOMIC DNA]</scope>
    <source>
        <strain evidence="4 5">R7</strain>
    </source>
</reference>
<dbReference type="PROSITE" id="PS50222">
    <property type="entry name" value="EF_HAND_2"/>
    <property type="match status" value="1"/>
</dbReference>
<dbReference type="InterPro" id="IPR002048">
    <property type="entry name" value="EF_hand_dom"/>
</dbReference>
<dbReference type="RefSeq" id="WP_200607016.1">
    <property type="nucleotide sequence ID" value="NZ_CP071517.1"/>
</dbReference>
<dbReference type="InterPro" id="IPR011992">
    <property type="entry name" value="EF-hand-dom_pair"/>
</dbReference>
<dbReference type="EMBL" id="CP071517">
    <property type="protein sequence ID" value="QSX73731.1"/>
    <property type="molecule type" value="Genomic_DNA"/>
</dbReference>
<accession>A0ABX7R8Q9</accession>
<keyword evidence="5" id="KW-1185">Reference proteome</keyword>
<evidence type="ECO:0000313" key="4">
    <source>
        <dbReference type="EMBL" id="QSX73731.1"/>
    </source>
</evidence>